<dbReference type="KEGG" id="pwn:QNH46_05275"/>
<proteinExistence type="predicted"/>
<feature type="transmembrane region" description="Helical" evidence="5">
    <location>
        <begin position="6"/>
        <end position="24"/>
    </location>
</feature>
<feature type="transmembrane region" description="Helical" evidence="5">
    <location>
        <begin position="45"/>
        <end position="64"/>
    </location>
</feature>
<name>A0AA95KUJ6_9BACL</name>
<dbReference type="EMBL" id="CP126084">
    <property type="protein sequence ID" value="WHX50078.1"/>
    <property type="molecule type" value="Genomic_DNA"/>
</dbReference>
<reference evidence="6" key="1">
    <citation type="submission" date="2023-05" db="EMBL/GenBank/DDBJ databases">
        <title>Comparative genomics of Bacillaceae isolates and their secondary metabolite potential.</title>
        <authorList>
            <person name="Song L."/>
            <person name="Nielsen L.J."/>
            <person name="Mohite O."/>
            <person name="Xu X."/>
            <person name="Weber T."/>
            <person name="Kovacs A.T."/>
        </authorList>
    </citation>
    <scope>NUCLEOTIDE SEQUENCE</scope>
    <source>
        <strain evidence="6">B2_4</strain>
    </source>
</reference>
<evidence type="ECO:0000256" key="4">
    <source>
        <dbReference type="ARBA" id="ARBA00023136"/>
    </source>
</evidence>
<dbReference type="AlphaFoldDB" id="A0AA95KUJ6"/>
<dbReference type="Pfam" id="PF13564">
    <property type="entry name" value="DoxX_2"/>
    <property type="match status" value="1"/>
</dbReference>
<organism evidence="6 7">
    <name type="scientific">Paenibacillus woosongensis</name>
    <dbReference type="NCBI Taxonomy" id="307580"/>
    <lineage>
        <taxon>Bacteria</taxon>
        <taxon>Bacillati</taxon>
        <taxon>Bacillota</taxon>
        <taxon>Bacilli</taxon>
        <taxon>Bacillales</taxon>
        <taxon>Paenibacillaceae</taxon>
        <taxon>Paenibacillus</taxon>
    </lineage>
</organism>
<keyword evidence="2 5" id="KW-0812">Transmembrane</keyword>
<evidence type="ECO:0000256" key="2">
    <source>
        <dbReference type="ARBA" id="ARBA00022692"/>
    </source>
</evidence>
<evidence type="ECO:0000256" key="5">
    <source>
        <dbReference type="SAM" id="Phobius"/>
    </source>
</evidence>
<gene>
    <name evidence="6" type="ORF">QNH46_05275</name>
</gene>
<dbReference type="InterPro" id="IPR032808">
    <property type="entry name" value="DoxX"/>
</dbReference>
<evidence type="ECO:0000256" key="1">
    <source>
        <dbReference type="ARBA" id="ARBA00004141"/>
    </source>
</evidence>
<protein>
    <submittedName>
        <fullName evidence="6">DoxX family protein</fullName>
    </submittedName>
</protein>
<evidence type="ECO:0000313" key="7">
    <source>
        <dbReference type="Proteomes" id="UP001177943"/>
    </source>
</evidence>
<comment type="subcellular location">
    <subcellularLocation>
        <location evidence="1">Membrane</location>
        <topology evidence="1">Multi-pass membrane protein</topology>
    </subcellularLocation>
</comment>
<evidence type="ECO:0000256" key="3">
    <source>
        <dbReference type="ARBA" id="ARBA00022989"/>
    </source>
</evidence>
<accession>A0AA95KUJ6</accession>
<dbReference type="Proteomes" id="UP001177943">
    <property type="component" value="Chromosome"/>
</dbReference>
<dbReference type="GO" id="GO:0016020">
    <property type="term" value="C:membrane"/>
    <property type="evidence" value="ECO:0007669"/>
    <property type="project" value="UniProtKB-SubCell"/>
</dbReference>
<keyword evidence="4 5" id="KW-0472">Membrane</keyword>
<keyword evidence="3 5" id="KW-1133">Transmembrane helix</keyword>
<sequence length="124" mass="13671">MEILTYILQGILAIMFLFAGFGKVTGIKMHVEAFNHLRLPQWFRFVTGIVELAGAALLIVGYWASTFATAGALIFAITGVGGILSHIRVKDSFKDTAMIIFLTILSFVVFIHYVSKTDIIMSVL</sequence>
<feature type="transmembrane region" description="Helical" evidence="5">
    <location>
        <begin position="70"/>
        <end position="89"/>
    </location>
</feature>
<feature type="transmembrane region" description="Helical" evidence="5">
    <location>
        <begin position="96"/>
        <end position="115"/>
    </location>
</feature>
<dbReference type="RefSeq" id="WP_283927186.1">
    <property type="nucleotide sequence ID" value="NZ_CP126084.1"/>
</dbReference>
<evidence type="ECO:0000313" key="6">
    <source>
        <dbReference type="EMBL" id="WHX50078.1"/>
    </source>
</evidence>